<reference evidence="3" key="1">
    <citation type="submission" date="2023-06" db="EMBL/GenBank/DDBJ databases">
        <authorList>
            <consortium name="Lawrence Berkeley National Laboratory"/>
            <person name="Ahrendt S."/>
            <person name="Sahu N."/>
            <person name="Indic B."/>
            <person name="Wong-Bajracharya J."/>
            <person name="Merenyi Z."/>
            <person name="Ke H.-M."/>
            <person name="Monk M."/>
            <person name="Kocsube S."/>
            <person name="Drula E."/>
            <person name="Lipzen A."/>
            <person name="Balint B."/>
            <person name="Henrissat B."/>
            <person name="Andreopoulos B."/>
            <person name="Martin F.M."/>
            <person name="Harder C.B."/>
            <person name="Rigling D."/>
            <person name="Ford K.L."/>
            <person name="Foster G.D."/>
            <person name="Pangilinan J."/>
            <person name="Papanicolaou A."/>
            <person name="Barry K."/>
            <person name="LaButti K."/>
            <person name="Viragh M."/>
            <person name="Koriabine M."/>
            <person name="Yan M."/>
            <person name="Riley R."/>
            <person name="Champramary S."/>
            <person name="Plett K.L."/>
            <person name="Tsai I.J."/>
            <person name="Slot J."/>
            <person name="Sipos G."/>
            <person name="Plett J."/>
            <person name="Nagy L.G."/>
            <person name="Grigoriev I.V."/>
        </authorList>
    </citation>
    <scope>NUCLEOTIDE SEQUENCE</scope>
    <source>
        <strain evidence="3">CCBAS 213</strain>
    </source>
</reference>
<dbReference type="Proteomes" id="UP001175211">
    <property type="component" value="Unassembled WGS sequence"/>
</dbReference>
<dbReference type="InterPro" id="IPR011009">
    <property type="entry name" value="Kinase-like_dom_sf"/>
</dbReference>
<dbReference type="EMBL" id="JAUEPS010000001">
    <property type="protein sequence ID" value="KAK0470021.1"/>
    <property type="molecule type" value="Genomic_DNA"/>
</dbReference>
<keyword evidence="1" id="KW-0547">Nucleotide-binding</keyword>
<dbReference type="GeneID" id="85350020"/>
<evidence type="ECO:0000313" key="3">
    <source>
        <dbReference type="EMBL" id="KAK0470021.1"/>
    </source>
</evidence>
<proteinExistence type="predicted"/>
<dbReference type="PROSITE" id="PS00107">
    <property type="entry name" value="PROTEIN_KINASE_ATP"/>
    <property type="match status" value="1"/>
</dbReference>
<protein>
    <recommendedName>
        <fullName evidence="2">Protein kinase domain-containing protein</fullName>
    </recommendedName>
</protein>
<dbReference type="InterPro" id="IPR017441">
    <property type="entry name" value="Protein_kinase_ATP_BS"/>
</dbReference>
<feature type="domain" description="Protein kinase" evidence="2">
    <location>
        <begin position="3"/>
        <end position="189"/>
    </location>
</feature>
<feature type="non-terminal residue" evidence="3">
    <location>
        <position position="1"/>
    </location>
</feature>
<evidence type="ECO:0000259" key="2">
    <source>
        <dbReference type="PROSITE" id="PS50011"/>
    </source>
</evidence>
<evidence type="ECO:0000256" key="1">
    <source>
        <dbReference type="PROSITE-ProRule" id="PRU10141"/>
    </source>
</evidence>
<keyword evidence="4" id="KW-1185">Reference proteome</keyword>
<accession>A0AA39T7K9</accession>
<dbReference type="GO" id="GO:0005524">
    <property type="term" value="F:ATP binding"/>
    <property type="evidence" value="ECO:0007669"/>
    <property type="project" value="UniProtKB-UniRule"/>
</dbReference>
<dbReference type="AlphaFoldDB" id="A0AA39T7K9"/>
<dbReference type="GO" id="GO:0004672">
    <property type="term" value="F:protein kinase activity"/>
    <property type="evidence" value="ECO:0007669"/>
    <property type="project" value="InterPro"/>
</dbReference>
<evidence type="ECO:0000313" key="4">
    <source>
        <dbReference type="Proteomes" id="UP001175211"/>
    </source>
</evidence>
<feature type="binding site" evidence="1">
    <location>
        <position position="42"/>
    </location>
    <ligand>
        <name>ATP</name>
        <dbReference type="ChEBI" id="CHEBI:30616"/>
    </ligand>
</feature>
<name>A0AA39T7K9_ARMTA</name>
<comment type="caution">
    <text evidence="3">The sequence shown here is derived from an EMBL/GenBank/DDBJ whole genome shotgun (WGS) entry which is preliminary data.</text>
</comment>
<dbReference type="SUPFAM" id="SSF56112">
    <property type="entry name" value="Protein kinase-like (PK-like)"/>
    <property type="match status" value="1"/>
</dbReference>
<dbReference type="InterPro" id="IPR000719">
    <property type="entry name" value="Prot_kinase_dom"/>
</dbReference>
<dbReference type="RefSeq" id="XP_060339814.1">
    <property type="nucleotide sequence ID" value="XM_060466472.1"/>
</dbReference>
<feature type="non-terminal residue" evidence="3">
    <location>
        <position position="189"/>
    </location>
</feature>
<sequence>LQMSPANKLGNGSHSKVYKGRLSVPNIPFTGSPTGDVTVAVKIALSDDASLGMLADEAKVYQSLPRYLKETWSGYHYMEEAEYDGSGINPLPAVVPQFYGYYVPEDPKDREVYSPLLLMEECGKPIQIDELESCDRELIFSFVVRLQHAGFIQGSITQRNILVQPGPLSARPTERSLSTPSFRIIDFGR</sequence>
<dbReference type="PROSITE" id="PS50011">
    <property type="entry name" value="PROTEIN_KINASE_DOM"/>
    <property type="match status" value="1"/>
</dbReference>
<gene>
    <name evidence="3" type="ORF">EV420DRAFT_1222489</name>
</gene>
<keyword evidence="1" id="KW-0067">ATP-binding</keyword>
<organism evidence="3 4">
    <name type="scientific">Armillaria tabescens</name>
    <name type="common">Ringless honey mushroom</name>
    <name type="synonym">Agaricus tabescens</name>
    <dbReference type="NCBI Taxonomy" id="1929756"/>
    <lineage>
        <taxon>Eukaryota</taxon>
        <taxon>Fungi</taxon>
        <taxon>Dikarya</taxon>
        <taxon>Basidiomycota</taxon>
        <taxon>Agaricomycotina</taxon>
        <taxon>Agaricomycetes</taxon>
        <taxon>Agaricomycetidae</taxon>
        <taxon>Agaricales</taxon>
        <taxon>Marasmiineae</taxon>
        <taxon>Physalacriaceae</taxon>
        <taxon>Desarmillaria</taxon>
    </lineage>
</organism>